<evidence type="ECO:0000256" key="2">
    <source>
        <dbReference type="ARBA" id="ARBA00023235"/>
    </source>
</evidence>
<organism evidence="3 4">
    <name type="scientific">Kushneria sinocarnis</name>
    <dbReference type="NCBI Taxonomy" id="595502"/>
    <lineage>
        <taxon>Bacteria</taxon>
        <taxon>Pseudomonadati</taxon>
        <taxon>Pseudomonadota</taxon>
        <taxon>Gammaproteobacteria</taxon>
        <taxon>Oceanospirillales</taxon>
        <taxon>Halomonadaceae</taxon>
        <taxon>Kushneria</taxon>
    </lineage>
</organism>
<sequence length="427" mass="47411">MVICTPFTATTEDSWLNRPAHRRWLIAQGESLIAFGKASRRPEGGFATLDERGHPIPAQRPQTLIAARMTHTFALAALQGIPGAGALVDHGISALTGLFHDDRHGGWFAELPDDDDDPGIDTTKQAYLHAFVALAAASATAAGRPGARALLDRAVATLEQHFWSPEEGRMRESFSRDWQQGEAYRGANSNMHSVEAFLALADVLEAPVWRERALSIAAHLIHDHAMAAGYLVVEHFDQHWQEWRDYNRDQPGDQFRPYGLTPGHALEWSRLLLNLEAGLLRHGEHAPAWLLEDAIGLFDAAVATGWAADGAPGFVYTVDWENRPVVQARMHWVIGEGVAAAAALLARTGRARFEHCYRQWWDYIDLYMVDREHGSWHHELDEHNRPAASVWSGKPDIYHAYQATLFPRLPLAPTAAALLAERPDLAG</sequence>
<protein>
    <submittedName>
        <fullName evidence="3">Mannose/cellobiose epimerase-like protein (N-acyl-D-glucosamine 2-epimerase family)</fullName>
    </submittedName>
</protein>
<dbReference type="PANTHER" id="PTHR15108">
    <property type="entry name" value="N-ACYLGLUCOSAMINE-2-EPIMERASE"/>
    <property type="match status" value="1"/>
</dbReference>
<dbReference type="Pfam" id="PF07221">
    <property type="entry name" value="GlcNAc_2-epim"/>
    <property type="match status" value="1"/>
</dbReference>
<evidence type="ECO:0000313" key="4">
    <source>
        <dbReference type="Proteomes" id="UP000281975"/>
    </source>
</evidence>
<dbReference type="EMBL" id="RBIN01000004">
    <property type="protein sequence ID" value="RKR04280.1"/>
    <property type="molecule type" value="Genomic_DNA"/>
</dbReference>
<name>A0A420WX22_9GAMM</name>
<gene>
    <name evidence="3" type="ORF">C7446_1484</name>
</gene>
<dbReference type="AlphaFoldDB" id="A0A420WX22"/>
<comment type="caution">
    <text evidence="3">The sequence shown here is derived from an EMBL/GenBank/DDBJ whole genome shotgun (WGS) entry which is preliminary data.</text>
</comment>
<proteinExistence type="inferred from homology"/>
<dbReference type="SUPFAM" id="SSF48208">
    <property type="entry name" value="Six-hairpin glycosidases"/>
    <property type="match status" value="1"/>
</dbReference>
<comment type="similarity">
    <text evidence="1">Belongs to the N-acylglucosamine 2-epimerase family.</text>
</comment>
<dbReference type="GO" id="GO:0016853">
    <property type="term" value="F:isomerase activity"/>
    <property type="evidence" value="ECO:0007669"/>
    <property type="project" value="UniProtKB-KW"/>
</dbReference>
<keyword evidence="4" id="KW-1185">Reference proteome</keyword>
<dbReference type="InterPro" id="IPR010819">
    <property type="entry name" value="AGE/CE"/>
</dbReference>
<evidence type="ECO:0000313" key="3">
    <source>
        <dbReference type="EMBL" id="RKR04280.1"/>
    </source>
</evidence>
<evidence type="ECO:0000256" key="1">
    <source>
        <dbReference type="ARBA" id="ARBA00008558"/>
    </source>
</evidence>
<dbReference type="RefSeq" id="WP_121172454.1">
    <property type="nucleotide sequence ID" value="NZ_RBIN01000004.1"/>
</dbReference>
<dbReference type="InterPro" id="IPR012341">
    <property type="entry name" value="6hp_glycosidase-like_sf"/>
</dbReference>
<reference evidence="3 4" key="1">
    <citation type="submission" date="2018-10" db="EMBL/GenBank/DDBJ databases">
        <title>Genomic Encyclopedia of Type Strains, Phase IV (KMG-IV): sequencing the most valuable type-strain genomes for metagenomic binning, comparative biology and taxonomic classification.</title>
        <authorList>
            <person name="Goeker M."/>
        </authorList>
    </citation>
    <scope>NUCLEOTIDE SEQUENCE [LARGE SCALE GENOMIC DNA]</scope>
    <source>
        <strain evidence="3 4">DSM 23229</strain>
    </source>
</reference>
<dbReference type="GO" id="GO:0005975">
    <property type="term" value="P:carbohydrate metabolic process"/>
    <property type="evidence" value="ECO:0007669"/>
    <property type="project" value="InterPro"/>
</dbReference>
<accession>A0A420WX22</accession>
<dbReference type="OrthoDB" id="9806359at2"/>
<keyword evidence="2" id="KW-0413">Isomerase</keyword>
<dbReference type="Gene3D" id="1.50.10.10">
    <property type="match status" value="1"/>
</dbReference>
<dbReference type="InterPro" id="IPR008928">
    <property type="entry name" value="6-hairpin_glycosidase_sf"/>
</dbReference>
<dbReference type="Proteomes" id="UP000281975">
    <property type="component" value="Unassembled WGS sequence"/>
</dbReference>